<organism evidence="3 4">
    <name type="scientific">Acetivibrio mesophilus</name>
    <dbReference type="NCBI Taxonomy" id="2487273"/>
    <lineage>
        <taxon>Bacteria</taxon>
        <taxon>Bacillati</taxon>
        <taxon>Bacillota</taxon>
        <taxon>Clostridia</taxon>
        <taxon>Eubacteriales</taxon>
        <taxon>Oscillospiraceae</taxon>
        <taxon>Acetivibrio</taxon>
    </lineage>
</organism>
<evidence type="ECO:0000259" key="2">
    <source>
        <dbReference type="Pfam" id="PF13451"/>
    </source>
</evidence>
<feature type="domain" description="Probable zinc-binding" evidence="2">
    <location>
        <begin position="2"/>
        <end position="48"/>
    </location>
</feature>
<evidence type="ECO:0000313" key="4">
    <source>
        <dbReference type="Proteomes" id="UP000289166"/>
    </source>
</evidence>
<dbReference type="AlphaFoldDB" id="A0A4Q0I5G3"/>
<feature type="region of interest" description="Disordered" evidence="1">
    <location>
        <begin position="42"/>
        <end position="72"/>
    </location>
</feature>
<gene>
    <name evidence="3" type="ORF">EFD62_06375</name>
</gene>
<proteinExistence type="predicted"/>
<name>A0A4Q0I5G3_9FIRM</name>
<evidence type="ECO:0000313" key="3">
    <source>
        <dbReference type="EMBL" id="RXE59574.1"/>
    </source>
</evidence>
<dbReference type="EMBL" id="RLII01000005">
    <property type="protein sequence ID" value="RXE59574.1"/>
    <property type="molecule type" value="Genomic_DNA"/>
</dbReference>
<sequence>MADKTLVCKDCNTQFIFSEGEQDFYKEKGFMNEPQRCSSCRTAKKQQRKSFGGNNYSRNRGFGNKLDFKAWQ</sequence>
<keyword evidence="4" id="KW-1185">Reference proteome</keyword>
<accession>A0A4Q0I5G3</accession>
<dbReference type="RefSeq" id="WP_069194159.1">
    <property type="nucleotide sequence ID" value="NZ_RLII01000005.1"/>
</dbReference>
<comment type="caution">
    <text evidence="3">The sequence shown here is derived from an EMBL/GenBank/DDBJ whole genome shotgun (WGS) entry which is preliminary data.</text>
</comment>
<evidence type="ECO:0000256" key="1">
    <source>
        <dbReference type="SAM" id="MobiDB-lite"/>
    </source>
</evidence>
<dbReference type="Pfam" id="PF13451">
    <property type="entry name" value="zf_Tbcl"/>
    <property type="match status" value="1"/>
</dbReference>
<dbReference type="Proteomes" id="UP000289166">
    <property type="component" value="Unassembled WGS sequence"/>
</dbReference>
<protein>
    <recommendedName>
        <fullName evidence="2">Probable zinc-binding domain-containing protein</fullName>
    </recommendedName>
</protein>
<dbReference type="OrthoDB" id="5505402at2"/>
<dbReference type="InterPro" id="IPR025306">
    <property type="entry name" value="Zn-bnd_dom_prob"/>
</dbReference>
<reference evidence="4" key="1">
    <citation type="submission" date="2018-11" db="EMBL/GenBank/DDBJ databases">
        <title>Genome sequencing of a novel mesophilic and cellulolytic organism within the genus Hungateiclostridium.</title>
        <authorList>
            <person name="Rettenmaier R."/>
            <person name="Liebl W."/>
            <person name="Zverlov V."/>
        </authorList>
    </citation>
    <scope>NUCLEOTIDE SEQUENCE [LARGE SCALE GENOMIC DNA]</scope>
    <source>
        <strain evidence="4">N2K1</strain>
    </source>
</reference>